<dbReference type="GO" id="GO:0042597">
    <property type="term" value="C:periplasmic space"/>
    <property type="evidence" value="ECO:0007669"/>
    <property type="project" value="InterPro"/>
</dbReference>
<keyword evidence="4" id="KW-0186">Copper</keyword>
<dbReference type="GO" id="GO:0046688">
    <property type="term" value="P:response to copper ion"/>
    <property type="evidence" value="ECO:0007669"/>
    <property type="project" value="InterPro"/>
</dbReference>
<dbReference type="PANTHER" id="PTHR34820:SF4">
    <property type="entry name" value="INNER MEMBRANE PROTEIN YEBZ"/>
    <property type="match status" value="1"/>
</dbReference>
<feature type="chain" id="PRO_5033603027" description="CopC domain-containing protein" evidence="5">
    <location>
        <begin position="23"/>
        <end position="120"/>
    </location>
</feature>
<evidence type="ECO:0000313" key="9">
    <source>
        <dbReference type="Proteomes" id="UP000517187"/>
    </source>
</evidence>
<evidence type="ECO:0000313" key="7">
    <source>
        <dbReference type="EMBL" id="MBB6221170.1"/>
    </source>
</evidence>
<organism evidence="7 9">
    <name type="scientific">Rhizobium leguminosarum</name>
    <dbReference type="NCBI Taxonomy" id="384"/>
    <lineage>
        <taxon>Bacteria</taxon>
        <taxon>Pseudomonadati</taxon>
        <taxon>Pseudomonadota</taxon>
        <taxon>Alphaproteobacteria</taxon>
        <taxon>Hyphomicrobiales</taxon>
        <taxon>Rhizobiaceae</taxon>
        <taxon>Rhizobium/Agrobacterium group</taxon>
        <taxon>Rhizobium</taxon>
    </lineage>
</organism>
<reference evidence="7 9" key="1">
    <citation type="submission" date="2020-08" db="EMBL/GenBank/DDBJ databases">
        <title>Genomic Encyclopedia of Type Strains, Phase IV (KMG-V): Genome sequencing to study the core and pangenomes of soil and plant-associated prokaryotes.</title>
        <authorList>
            <person name="Whitman W."/>
        </authorList>
    </citation>
    <scope>NUCLEOTIDE SEQUENCE [LARGE SCALE GENOMIC DNA]</scope>
    <source>
        <strain evidence="7 9">SEMIA 4011</strain>
        <strain evidence="8 10">SEMIA 4052</strain>
    </source>
</reference>
<evidence type="ECO:0000256" key="4">
    <source>
        <dbReference type="ARBA" id="ARBA00023008"/>
    </source>
</evidence>
<gene>
    <name evidence="7" type="ORF">GGE66_002140</name>
    <name evidence="8" type="ORF">GGI64_005431</name>
</gene>
<evidence type="ECO:0000259" key="6">
    <source>
        <dbReference type="Pfam" id="PF04234"/>
    </source>
</evidence>
<keyword evidence="2" id="KW-0479">Metal-binding</keyword>
<keyword evidence="3 5" id="KW-0732">Signal</keyword>
<dbReference type="Proteomes" id="UP000535276">
    <property type="component" value="Unassembled WGS sequence"/>
</dbReference>
<dbReference type="GO" id="GO:0006825">
    <property type="term" value="P:copper ion transport"/>
    <property type="evidence" value="ECO:0007669"/>
    <property type="project" value="InterPro"/>
</dbReference>
<protein>
    <recommendedName>
        <fullName evidence="6">CopC domain-containing protein</fullName>
    </recommendedName>
</protein>
<evidence type="ECO:0000256" key="5">
    <source>
        <dbReference type="SAM" id="SignalP"/>
    </source>
</evidence>
<dbReference type="Gene3D" id="2.60.40.1220">
    <property type="match status" value="1"/>
</dbReference>
<dbReference type="AlphaFoldDB" id="A0A7X0DS97"/>
<dbReference type="SUPFAM" id="SSF81296">
    <property type="entry name" value="E set domains"/>
    <property type="match status" value="1"/>
</dbReference>
<dbReference type="GO" id="GO:0005886">
    <property type="term" value="C:plasma membrane"/>
    <property type="evidence" value="ECO:0007669"/>
    <property type="project" value="TreeGrafter"/>
</dbReference>
<dbReference type="RefSeq" id="WP_003594575.1">
    <property type="nucleotide sequence ID" value="NZ_JACBZV010000011.1"/>
</dbReference>
<dbReference type="Proteomes" id="UP000517187">
    <property type="component" value="Unassembled WGS sequence"/>
</dbReference>
<dbReference type="InterPro" id="IPR014755">
    <property type="entry name" value="Cu-Rt/internalin_Ig-like"/>
</dbReference>
<dbReference type="Pfam" id="PF04234">
    <property type="entry name" value="CopC"/>
    <property type="match status" value="1"/>
</dbReference>
<dbReference type="GO" id="GO:0030313">
    <property type="term" value="C:cell envelope"/>
    <property type="evidence" value="ECO:0007669"/>
    <property type="project" value="UniProtKB-SubCell"/>
</dbReference>
<evidence type="ECO:0000313" key="10">
    <source>
        <dbReference type="Proteomes" id="UP000535276"/>
    </source>
</evidence>
<sequence>MKSIASFCLFVSLLFIASEASAALEQASLPPQEQEVRLAPANLELTFTGPVDLARSTAVLLDARGTAIPTGKPFLSGPEGSIFKVPLDPAMAPGDYTVDWRVLSMDGRSAEGQYRFRVDP</sequence>
<dbReference type="InterPro" id="IPR032694">
    <property type="entry name" value="CopC/D"/>
</dbReference>
<dbReference type="GO" id="GO:0005507">
    <property type="term" value="F:copper ion binding"/>
    <property type="evidence" value="ECO:0007669"/>
    <property type="project" value="InterPro"/>
</dbReference>
<dbReference type="PANTHER" id="PTHR34820">
    <property type="entry name" value="INNER MEMBRANE PROTEIN YEBZ"/>
    <property type="match status" value="1"/>
</dbReference>
<feature type="domain" description="CopC" evidence="6">
    <location>
        <begin position="27"/>
        <end position="118"/>
    </location>
</feature>
<name>A0A7X0DS97_RHILE</name>
<comment type="subcellular location">
    <subcellularLocation>
        <location evidence="1">Cell envelope</location>
    </subcellularLocation>
</comment>
<evidence type="ECO:0000256" key="1">
    <source>
        <dbReference type="ARBA" id="ARBA00004196"/>
    </source>
</evidence>
<evidence type="ECO:0000256" key="2">
    <source>
        <dbReference type="ARBA" id="ARBA00022723"/>
    </source>
</evidence>
<feature type="signal peptide" evidence="5">
    <location>
        <begin position="1"/>
        <end position="22"/>
    </location>
</feature>
<dbReference type="InterPro" id="IPR007348">
    <property type="entry name" value="CopC_dom"/>
</dbReference>
<evidence type="ECO:0000256" key="3">
    <source>
        <dbReference type="ARBA" id="ARBA00022729"/>
    </source>
</evidence>
<dbReference type="EMBL" id="JACIIJ010000004">
    <property type="protein sequence ID" value="MBB6221170.1"/>
    <property type="molecule type" value="Genomic_DNA"/>
</dbReference>
<evidence type="ECO:0000313" key="8">
    <source>
        <dbReference type="EMBL" id="NYJ14339.1"/>
    </source>
</evidence>
<comment type="caution">
    <text evidence="7">The sequence shown here is derived from an EMBL/GenBank/DDBJ whole genome shotgun (WGS) entry which is preliminary data.</text>
</comment>
<dbReference type="InterPro" id="IPR014756">
    <property type="entry name" value="Ig_E-set"/>
</dbReference>
<dbReference type="EMBL" id="JACBZV010000011">
    <property type="protein sequence ID" value="NYJ14339.1"/>
    <property type="molecule type" value="Genomic_DNA"/>
</dbReference>
<proteinExistence type="predicted"/>
<accession>A0A7X0DS97</accession>